<evidence type="ECO:0000256" key="5">
    <source>
        <dbReference type="ARBA" id="ARBA00022448"/>
    </source>
</evidence>
<evidence type="ECO:0000256" key="10">
    <source>
        <dbReference type="ARBA" id="ARBA00023098"/>
    </source>
</evidence>
<dbReference type="InterPro" id="IPR023213">
    <property type="entry name" value="CAT-like_dom_sf"/>
</dbReference>
<evidence type="ECO:0000256" key="11">
    <source>
        <dbReference type="ARBA" id="ARBA00023128"/>
    </source>
</evidence>
<evidence type="ECO:0000256" key="17">
    <source>
        <dbReference type="SAM" id="Phobius"/>
    </source>
</evidence>
<dbReference type="GO" id="GO:0006635">
    <property type="term" value="P:fatty acid beta-oxidation"/>
    <property type="evidence" value="ECO:0007669"/>
    <property type="project" value="UniProtKB-UniPathway"/>
</dbReference>
<dbReference type="Gene3D" id="3.30.559.70">
    <property type="entry name" value="Choline/Carnitine o-acyltransferase, domain 2"/>
    <property type="match status" value="1"/>
</dbReference>
<feature type="transmembrane region" description="Helical" evidence="17">
    <location>
        <begin position="101"/>
        <end position="120"/>
    </location>
</feature>
<comment type="catalytic activity">
    <reaction evidence="14">
        <text>(R)-carnitine + hexadecanoyl-CoA = O-hexadecanoyl-(R)-carnitine + CoA</text>
        <dbReference type="Rhea" id="RHEA:12661"/>
        <dbReference type="ChEBI" id="CHEBI:16347"/>
        <dbReference type="ChEBI" id="CHEBI:17490"/>
        <dbReference type="ChEBI" id="CHEBI:57287"/>
        <dbReference type="ChEBI" id="CHEBI:57379"/>
        <dbReference type="EC" id="2.3.1.21"/>
    </reaction>
    <physiologicalReaction direction="left-to-right" evidence="14">
        <dbReference type="Rhea" id="RHEA:12662"/>
    </physiologicalReaction>
</comment>
<evidence type="ECO:0000313" key="21">
    <source>
        <dbReference type="RefSeq" id="XP_013921123.1"/>
    </source>
</evidence>
<dbReference type="PROSITE" id="PS00440">
    <property type="entry name" value="ACYLTRANSF_C_2"/>
    <property type="match status" value="1"/>
</dbReference>
<dbReference type="GO" id="GO:0004095">
    <property type="term" value="F:carnitine O-palmitoyltransferase activity"/>
    <property type="evidence" value="ECO:0007669"/>
    <property type="project" value="UniProtKB-EC"/>
</dbReference>
<dbReference type="CTD" id="126129"/>
<dbReference type="InterPro" id="IPR042231">
    <property type="entry name" value="Cho/carn_acyl_trans_2"/>
</dbReference>
<dbReference type="KEGG" id="tsr:106548300"/>
<dbReference type="InterPro" id="IPR032476">
    <property type="entry name" value="CPT_N"/>
</dbReference>
<evidence type="ECO:0000256" key="3">
    <source>
        <dbReference type="ARBA" id="ARBA00005232"/>
    </source>
</evidence>
<evidence type="ECO:0000256" key="16">
    <source>
        <dbReference type="RuleBase" id="RU003801"/>
    </source>
</evidence>
<comment type="subcellular location">
    <subcellularLocation>
        <location evidence="1">Mitochondrion outer membrane</location>
        <topology evidence="1">Multi-pass membrane protein</topology>
    </subcellularLocation>
</comment>
<evidence type="ECO:0000313" key="20">
    <source>
        <dbReference type="Proteomes" id="UP000504617"/>
    </source>
</evidence>
<keyword evidence="13 16" id="KW-0012">Acyltransferase</keyword>
<protein>
    <recommendedName>
        <fullName evidence="4">carnitine O-palmitoyltransferase</fullName>
        <ecNumber evidence="4">2.3.1.21</ecNumber>
    </recommendedName>
</protein>
<dbReference type="RefSeq" id="XP_013921123.1">
    <property type="nucleotide sequence ID" value="XM_014065648.1"/>
</dbReference>
<dbReference type="PANTHER" id="PTHR22589:SF55">
    <property type="entry name" value="CARNITINE O-PALMITOYLTRANSFERASE 1, BRAIN ISOFORM"/>
    <property type="match status" value="1"/>
</dbReference>
<dbReference type="AlphaFoldDB" id="A0A6I9YAW4"/>
<proteinExistence type="inferred from homology"/>
<evidence type="ECO:0000256" key="6">
    <source>
        <dbReference type="ARBA" id="ARBA00022679"/>
    </source>
</evidence>
<dbReference type="Proteomes" id="UP000504617">
    <property type="component" value="Unplaced"/>
</dbReference>
<dbReference type="FunFam" id="3.30.559.10:FF:000042">
    <property type="entry name" value="Carnitine Palmitoyl Transferase"/>
    <property type="match status" value="1"/>
</dbReference>
<evidence type="ECO:0000313" key="22">
    <source>
        <dbReference type="RefSeq" id="XP_013921130.1"/>
    </source>
</evidence>
<dbReference type="OrthoDB" id="240216at2759"/>
<dbReference type="FunFam" id="3.30.559.70:FF:000001">
    <property type="entry name" value="Carnitine O-palmitoyltransferase 1, liver isoform"/>
    <property type="match status" value="1"/>
</dbReference>
<dbReference type="RefSeq" id="XP_013921130.1">
    <property type="nucleotide sequence ID" value="XM_014065655.1"/>
</dbReference>
<dbReference type="Gene3D" id="3.30.559.10">
    <property type="entry name" value="Chloramphenicol acetyltransferase-like domain"/>
    <property type="match status" value="1"/>
</dbReference>
<evidence type="ECO:0000256" key="14">
    <source>
        <dbReference type="ARBA" id="ARBA00048480"/>
    </source>
</evidence>
<dbReference type="Pfam" id="PF00755">
    <property type="entry name" value="Carn_acyltransf"/>
    <property type="match status" value="1"/>
</dbReference>
<dbReference type="GO" id="GO:0009437">
    <property type="term" value="P:carnitine metabolic process"/>
    <property type="evidence" value="ECO:0007669"/>
    <property type="project" value="TreeGrafter"/>
</dbReference>
<feature type="domain" description="Choline/carnitine acyltransferase" evidence="18">
    <location>
        <begin position="174"/>
        <end position="754"/>
    </location>
</feature>
<evidence type="ECO:0000259" key="18">
    <source>
        <dbReference type="Pfam" id="PF00755"/>
    </source>
</evidence>
<keyword evidence="11" id="KW-0496">Mitochondrion</keyword>
<dbReference type="EC" id="2.3.1.21" evidence="4"/>
<dbReference type="GO" id="GO:0005741">
    <property type="term" value="C:mitochondrial outer membrane"/>
    <property type="evidence" value="ECO:0007669"/>
    <property type="project" value="UniProtKB-SubCell"/>
</dbReference>
<dbReference type="Gene3D" id="6.10.250.1760">
    <property type="match status" value="1"/>
</dbReference>
<evidence type="ECO:0000256" key="13">
    <source>
        <dbReference type="ARBA" id="ARBA00023315"/>
    </source>
</evidence>
<dbReference type="PROSITE" id="PS00439">
    <property type="entry name" value="ACYLTRANSF_C_1"/>
    <property type="match status" value="1"/>
</dbReference>
<dbReference type="PANTHER" id="PTHR22589">
    <property type="entry name" value="CARNITINE O-ACYLTRANSFERASE"/>
    <property type="match status" value="1"/>
</dbReference>
<keyword evidence="7 17" id="KW-0812">Transmembrane</keyword>
<keyword evidence="12 17" id="KW-0472">Membrane</keyword>
<keyword evidence="10" id="KW-0443">Lipid metabolism</keyword>
<evidence type="ECO:0000256" key="8">
    <source>
        <dbReference type="ARBA" id="ARBA00022832"/>
    </source>
</evidence>
<evidence type="ECO:0000256" key="4">
    <source>
        <dbReference type="ARBA" id="ARBA00013243"/>
    </source>
</evidence>
<name>A0A6I9YAW4_9SAUR</name>
<reference evidence="21 22" key="1">
    <citation type="submission" date="2025-04" db="UniProtKB">
        <authorList>
            <consortium name="RefSeq"/>
        </authorList>
    </citation>
    <scope>IDENTIFICATION</scope>
    <source>
        <tissue evidence="21 22">Skeletal muscle</tissue>
    </source>
</reference>
<comment type="similarity">
    <text evidence="3 16">Belongs to the carnitine/choline acetyltransferase family.</text>
</comment>
<keyword evidence="5" id="KW-0813">Transport</keyword>
<feature type="active site" description="Proton acceptor" evidence="15">
    <location>
        <position position="472"/>
    </location>
</feature>
<keyword evidence="6 16" id="KW-0808">Transferase</keyword>
<dbReference type="InterPro" id="IPR039551">
    <property type="entry name" value="Cho/carn_acyl_trans"/>
</dbReference>
<evidence type="ECO:0000256" key="1">
    <source>
        <dbReference type="ARBA" id="ARBA00004374"/>
    </source>
</evidence>
<keyword evidence="8" id="KW-0276">Fatty acid metabolism</keyword>
<dbReference type="UniPathway" id="UPA00659"/>
<evidence type="ECO:0000256" key="7">
    <source>
        <dbReference type="ARBA" id="ARBA00022692"/>
    </source>
</evidence>
<evidence type="ECO:0000256" key="2">
    <source>
        <dbReference type="ARBA" id="ARBA00005005"/>
    </source>
</evidence>
<comment type="pathway">
    <text evidence="2">Lipid metabolism; fatty acid beta-oxidation.</text>
</comment>
<sequence>MAEAHQAVAFQFTVSPEGIDLQLSHAAIKEIYLSGLRSWKKKFNQLRNGFVTGVYPASPSSWFFMVTAILVTQFSRLDPSMGMIDKIKEHLPVSDYLSDQGLNVLSVLAFSTALWLALIMTMRSILKMLLCYHGWIYEEHGRVSNITKIWLALVKIFSGRKPMLYSYQASLPRLPVPAIADTMRKYLESIRPLMNDTEFYRMTGLVRDFERTLGPQLQWYLTLKSWWASNYVSDWWEEYVYLRGRSPLMVNSNYYAMDFLYVIPTPVQSARAGNLVYAMLLYRRKLIREEIKPMLLQGCLPTCSAQFERIFNTTRVPDLEGDKIQHLQDSDHIAVYHAGRLFRVSLYYKGKLLEPCELQAQFEAILEDPTPPLPGEEKLPSMTAGERDAWARARQTYFDSGINKQSLSIIEKAAFFVTLDTSEQGLRGDNPGQALDVYAKSLLHGHCCDRWFDKSFNLIVYRNGKTGINAEHSWADAPIIGHLWEYTLATDVFLLGYDEDGNCKGKMDPSIPPPQKLEWEISPECQQVILQSFIVAHALASDVDFHVFTFKDFGKCVIKKCRTSPDAFIQLALQLAHFRDMNKFCLTYEASMTRLFREGRTETVRSCSIESCNFVKAMMDPTQSDSSRLRLFRVAAEKHQNLYRQAMIGDGIDRHLFCLYVVSKYLGLDSPFLREVLSEPWRLSTSQTPIQQIELFDLQNNPDYISCGGGFGPVDDNGYGVSYIIVGEDLINFHVSCKFSGQGTDSHRFGFNIRKAMNDILNLFQENKMAHATAGK</sequence>
<feature type="domain" description="Carnitine O-palmitoyltransferase N-terminal" evidence="19">
    <location>
        <begin position="1"/>
        <end position="46"/>
    </location>
</feature>
<dbReference type="SUPFAM" id="SSF52777">
    <property type="entry name" value="CoA-dependent acyltransferases"/>
    <property type="match status" value="2"/>
</dbReference>
<evidence type="ECO:0000256" key="12">
    <source>
        <dbReference type="ARBA" id="ARBA00023136"/>
    </source>
</evidence>
<dbReference type="Pfam" id="PF16484">
    <property type="entry name" value="CPT_N"/>
    <property type="match status" value="1"/>
</dbReference>
<gene>
    <name evidence="21 22" type="primary">CPT1C</name>
</gene>
<keyword evidence="20" id="KW-1185">Reference proteome</keyword>
<organism evidence="20 22">
    <name type="scientific">Thamnophis sirtalis</name>
    <dbReference type="NCBI Taxonomy" id="35019"/>
    <lineage>
        <taxon>Eukaryota</taxon>
        <taxon>Metazoa</taxon>
        <taxon>Chordata</taxon>
        <taxon>Craniata</taxon>
        <taxon>Vertebrata</taxon>
        <taxon>Euteleostomi</taxon>
        <taxon>Lepidosauria</taxon>
        <taxon>Squamata</taxon>
        <taxon>Bifurcata</taxon>
        <taxon>Unidentata</taxon>
        <taxon>Episquamata</taxon>
        <taxon>Toxicofera</taxon>
        <taxon>Serpentes</taxon>
        <taxon>Colubroidea</taxon>
        <taxon>Colubridae</taxon>
        <taxon>Natricinae</taxon>
        <taxon>Thamnophis</taxon>
    </lineage>
</organism>
<evidence type="ECO:0000259" key="19">
    <source>
        <dbReference type="Pfam" id="PF16484"/>
    </source>
</evidence>
<evidence type="ECO:0000256" key="15">
    <source>
        <dbReference type="PIRSR" id="PIRSR600542-1"/>
    </source>
</evidence>
<dbReference type="InterPro" id="IPR000542">
    <property type="entry name" value="Carn_acyl_trans"/>
</dbReference>
<feature type="transmembrane region" description="Helical" evidence="17">
    <location>
        <begin position="50"/>
        <end position="71"/>
    </location>
</feature>
<keyword evidence="9 17" id="KW-1133">Transmembrane helix</keyword>
<dbReference type="GeneID" id="106548300"/>
<accession>A0A6I9YAW4</accession>
<evidence type="ECO:0000256" key="9">
    <source>
        <dbReference type="ARBA" id="ARBA00022989"/>
    </source>
</evidence>